<feature type="compositionally biased region" description="Basic residues" evidence="1">
    <location>
        <begin position="140"/>
        <end position="154"/>
    </location>
</feature>
<proteinExistence type="predicted"/>
<evidence type="ECO:0000313" key="2">
    <source>
        <dbReference type="EMBL" id="SFR00123.1"/>
    </source>
</evidence>
<name>A0A1I6D433_9PSEU</name>
<feature type="region of interest" description="Disordered" evidence="1">
    <location>
        <begin position="237"/>
        <end position="273"/>
    </location>
</feature>
<sequence>MQAGTLGKPARRLFVLRFMVRRICLARSCWSGGTQTVSVAGHAAFDGLAWVLPEVEPVGDLRGNRRSEPGPFRVRPGAIPAHDLDPGMRCQPAGQRLSVAAGQQLQRSAGLAIDQHGAVVMAASQREVVYSQYFRCHGGRIRQRHGQPKQRGHAGRSGQRADQQRPGSPCQRRRDPLQHRPQQRCPAPVPHGHPIDLLGKGLDRTLHTVTEPAAHPPPDHQLSATNRRVRQPAHVSTRCAPSPTTAHMAPANLCPSCSGQATPGRTPPPTTSR</sequence>
<gene>
    <name evidence="2" type="ORF">SAMN04488564_1011020</name>
</gene>
<protein>
    <submittedName>
        <fullName evidence="2">Uncharacterized protein</fullName>
    </submittedName>
</protein>
<dbReference type="Proteomes" id="UP000198583">
    <property type="component" value="Unassembled WGS sequence"/>
</dbReference>
<accession>A0A1I6D433</accession>
<keyword evidence="3" id="KW-1185">Reference proteome</keyword>
<dbReference type="AlphaFoldDB" id="A0A1I6D433"/>
<evidence type="ECO:0000256" key="1">
    <source>
        <dbReference type="SAM" id="MobiDB-lite"/>
    </source>
</evidence>
<organism evidence="2 3">
    <name type="scientific">Lentzea waywayandensis</name>
    <dbReference type="NCBI Taxonomy" id="84724"/>
    <lineage>
        <taxon>Bacteria</taxon>
        <taxon>Bacillati</taxon>
        <taxon>Actinomycetota</taxon>
        <taxon>Actinomycetes</taxon>
        <taxon>Pseudonocardiales</taxon>
        <taxon>Pseudonocardiaceae</taxon>
        <taxon>Lentzea</taxon>
    </lineage>
</organism>
<evidence type="ECO:0000313" key="3">
    <source>
        <dbReference type="Proteomes" id="UP000198583"/>
    </source>
</evidence>
<feature type="region of interest" description="Disordered" evidence="1">
    <location>
        <begin position="140"/>
        <end position="199"/>
    </location>
</feature>
<dbReference type="EMBL" id="FOYL01000001">
    <property type="protein sequence ID" value="SFR00123.1"/>
    <property type="molecule type" value="Genomic_DNA"/>
</dbReference>
<reference evidence="3" key="1">
    <citation type="submission" date="2016-10" db="EMBL/GenBank/DDBJ databases">
        <authorList>
            <person name="Varghese N."/>
            <person name="Submissions S."/>
        </authorList>
    </citation>
    <scope>NUCLEOTIDE SEQUENCE [LARGE SCALE GENOMIC DNA]</scope>
    <source>
        <strain evidence="3">DSM 44232</strain>
    </source>
</reference>